<dbReference type="Pfam" id="PF23622">
    <property type="entry name" value="LRR_At1g61320_AtMIF1"/>
    <property type="match status" value="1"/>
</dbReference>
<dbReference type="AlphaFoldDB" id="A0A2P2K3P4"/>
<dbReference type="InterPro" id="IPR055357">
    <property type="entry name" value="LRR_At1g61320_AtMIF1"/>
</dbReference>
<dbReference type="CDD" id="cd22160">
    <property type="entry name" value="F-box_AtFBL13-like"/>
    <property type="match status" value="1"/>
</dbReference>
<evidence type="ECO:0000259" key="1">
    <source>
        <dbReference type="Pfam" id="PF00646"/>
    </source>
</evidence>
<dbReference type="InterPro" id="IPR001810">
    <property type="entry name" value="F-box_dom"/>
</dbReference>
<protein>
    <submittedName>
        <fullName evidence="3">F-box family protein</fullName>
    </submittedName>
</protein>
<accession>A0A2P2K3P4</accession>
<proteinExistence type="predicted"/>
<dbReference type="Gene3D" id="1.20.1280.50">
    <property type="match status" value="1"/>
</dbReference>
<reference evidence="3" key="1">
    <citation type="submission" date="2018-02" db="EMBL/GenBank/DDBJ databases">
        <title>Rhizophora mucronata_Transcriptome.</title>
        <authorList>
            <person name="Meera S.P."/>
            <person name="Sreeshan A."/>
            <person name="Augustine A."/>
        </authorList>
    </citation>
    <scope>NUCLEOTIDE SEQUENCE</scope>
    <source>
        <tissue evidence="3">Leaf</tissue>
    </source>
</reference>
<sequence>MKDLISNLPDPILFHILSCLPFPSAIQTLFLSKRWRLLWQTALVQHGTTTEDVSGAVSGFLNHFNERDPSRNTRKLQFHFGSAAVLSATIGPNNKLYLNFSDGKQEFPRQFGLQLEFNHQNIIANQPSLSGIHSFPVKDLHLTSVTHLTNEAVSSVVSDFQFLETLKITGCNGLQNLSIGSHTGLKNLTILDCSQLESLQLETSKLRIFRYRGTLPWIRPEIHYNLADAMLDCREGPSNNSFTLSDSDFDYVLLTIKNATALTLCKWTFKALISPSLSTFLAEFQFYNLKELWWIDNLDERYDSEVLVSFLKLCPSLEQLFVTIDPRSYAVETMDTFSIQAGKKTKLGHLKLVKLDGFPNQVEEMLLMERLRENITSEPLILASSSDDESCVRRLRNVPLHQSNTTWGQLGTQNSKHFYELVEDKSEMCPKHVHMDL</sequence>
<dbReference type="InterPro" id="IPR053772">
    <property type="entry name" value="At1g61320/At1g61330-like"/>
</dbReference>
<feature type="domain" description="F-box" evidence="1">
    <location>
        <begin position="5"/>
        <end position="40"/>
    </location>
</feature>
<name>A0A2P2K3P4_RHIMU</name>
<dbReference type="SUPFAM" id="SSF52047">
    <property type="entry name" value="RNI-like"/>
    <property type="match status" value="1"/>
</dbReference>
<evidence type="ECO:0000313" key="3">
    <source>
        <dbReference type="EMBL" id="MBX00341.1"/>
    </source>
</evidence>
<dbReference type="SUPFAM" id="SSF81383">
    <property type="entry name" value="F-box domain"/>
    <property type="match status" value="1"/>
</dbReference>
<dbReference type="PANTHER" id="PTHR34145:SF53">
    <property type="entry name" value="LEUCINE-RICH REPEAT DOMAIN SUPERFAMILY"/>
    <property type="match status" value="1"/>
</dbReference>
<dbReference type="EMBL" id="GGEC01019857">
    <property type="protein sequence ID" value="MBX00341.1"/>
    <property type="molecule type" value="Transcribed_RNA"/>
</dbReference>
<dbReference type="InterPro" id="IPR036047">
    <property type="entry name" value="F-box-like_dom_sf"/>
</dbReference>
<dbReference type="Pfam" id="PF00646">
    <property type="entry name" value="F-box"/>
    <property type="match status" value="1"/>
</dbReference>
<organism evidence="3">
    <name type="scientific">Rhizophora mucronata</name>
    <name type="common">Asiatic mangrove</name>
    <dbReference type="NCBI Taxonomy" id="61149"/>
    <lineage>
        <taxon>Eukaryota</taxon>
        <taxon>Viridiplantae</taxon>
        <taxon>Streptophyta</taxon>
        <taxon>Embryophyta</taxon>
        <taxon>Tracheophyta</taxon>
        <taxon>Spermatophyta</taxon>
        <taxon>Magnoliopsida</taxon>
        <taxon>eudicotyledons</taxon>
        <taxon>Gunneridae</taxon>
        <taxon>Pentapetalae</taxon>
        <taxon>rosids</taxon>
        <taxon>fabids</taxon>
        <taxon>Malpighiales</taxon>
        <taxon>Rhizophoraceae</taxon>
        <taxon>Rhizophora</taxon>
    </lineage>
</organism>
<evidence type="ECO:0000259" key="2">
    <source>
        <dbReference type="Pfam" id="PF23622"/>
    </source>
</evidence>
<dbReference type="InterPro" id="IPR053781">
    <property type="entry name" value="F-box_AtFBL13-like"/>
</dbReference>
<dbReference type="InterPro" id="IPR032675">
    <property type="entry name" value="LRR_dom_sf"/>
</dbReference>
<dbReference type="PANTHER" id="PTHR34145">
    <property type="entry name" value="OS02G0105600 PROTEIN"/>
    <property type="match status" value="1"/>
</dbReference>
<dbReference type="Gene3D" id="3.80.10.10">
    <property type="entry name" value="Ribonuclease Inhibitor"/>
    <property type="match status" value="1"/>
</dbReference>
<feature type="domain" description="At1g61320/AtMIF1 LRR" evidence="2">
    <location>
        <begin position="138"/>
        <end position="362"/>
    </location>
</feature>